<dbReference type="Gene3D" id="3.30.559.10">
    <property type="entry name" value="Chloramphenicol acetyltransferase-like domain"/>
    <property type="match status" value="1"/>
</dbReference>
<evidence type="ECO:0000256" key="3">
    <source>
        <dbReference type="ARBA" id="ARBA00039091"/>
    </source>
</evidence>
<accession>A0AAD9UFA2</accession>
<evidence type="ECO:0000256" key="2">
    <source>
        <dbReference type="ARBA" id="ARBA00022979"/>
    </source>
</evidence>
<dbReference type="Pfam" id="PF00755">
    <property type="entry name" value="Carn_acyltransf"/>
    <property type="match status" value="1"/>
</dbReference>
<dbReference type="Proteomes" id="UP001209878">
    <property type="component" value="Unassembled WGS sequence"/>
</dbReference>
<dbReference type="PANTHER" id="PTHR22589">
    <property type="entry name" value="CARNITINE O-ACYLTRANSFERASE"/>
    <property type="match status" value="1"/>
</dbReference>
<dbReference type="GO" id="GO:0045202">
    <property type="term" value="C:synapse"/>
    <property type="evidence" value="ECO:0007669"/>
    <property type="project" value="GOC"/>
</dbReference>
<dbReference type="InterPro" id="IPR039551">
    <property type="entry name" value="Cho/carn_acyl_trans"/>
</dbReference>
<feature type="domain" description="Choline/carnitine acyltransferase" evidence="5">
    <location>
        <begin position="5"/>
        <end position="49"/>
    </location>
</feature>
<sequence>MDAFMCYGPVMPDGYGVCYNPHPDYIVVCVSSFKSSDVTDSAFFLATLESTMLQMKELCLKINQSPSAEPANAELQKG</sequence>
<comment type="caution">
    <text evidence="6">The sequence shown here is derived from an EMBL/GenBank/DDBJ whole genome shotgun (WGS) entry which is preliminary data.</text>
</comment>
<dbReference type="InterPro" id="IPR000542">
    <property type="entry name" value="Carn_acyl_trans"/>
</dbReference>
<dbReference type="EC" id="2.3.1.6" evidence="3"/>
<keyword evidence="7" id="KW-1185">Reference proteome</keyword>
<reference evidence="6" key="1">
    <citation type="journal article" date="2023" name="Mol. Biol. Evol.">
        <title>Third-Generation Sequencing Reveals the Adaptive Role of the Epigenome in Three Deep-Sea Polychaetes.</title>
        <authorList>
            <person name="Perez M."/>
            <person name="Aroh O."/>
            <person name="Sun Y."/>
            <person name="Lan Y."/>
            <person name="Juniper S.K."/>
            <person name="Young C.R."/>
            <person name="Angers B."/>
            <person name="Qian P.Y."/>
        </authorList>
    </citation>
    <scope>NUCLEOTIDE SEQUENCE</scope>
    <source>
        <strain evidence="6">R07B-5</strain>
    </source>
</reference>
<dbReference type="GO" id="GO:0007274">
    <property type="term" value="P:neuromuscular synaptic transmission"/>
    <property type="evidence" value="ECO:0007669"/>
    <property type="project" value="TreeGrafter"/>
</dbReference>
<dbReference type="EMBL" id="JAODUO010000170">
    <property type="protein sequence ID" value="KAK2187307.1"/>
    <property type="molecule type" value="Genomic_DNA"/>
</dbReference>
<proteinExistence type="inferred from homology"/>
<evidence type="ECO:0000313" key="7">
    <source>
        <dbReference type="Proteomes" id="UP001209878"/>
    </source>
</evidence>
<dbReference type="AlphaFoldDB" id="A0AAD9UFA2"/>
<dbReference type="InterPro" id="IPR023213">
    <property type="entry name" value="CAT-like_dom_sf"/>
</dbReference>
<protein>
    <recommendedName>
        <fullName evidence="4">Choline O-acetyltransferase</fullName>
        <ecNumber evidence="3">2.3.1.6</ecNumber>
    </recommendedName>
</protein>
<dbReference type="GO" id="GO:0004102">
    <property type="term" value="F:choline O-acetyltransferase activity"/>
    <property type="evidence" value="ECO:0007669"/>
    <property type="project" value="UniProtKB-EC"/>
</dbReference>
<dbReference type="GO" id="GO:0043005">
    <property type="term" value="C:neuron projection"/>
    <property type="evidence" value="ECO:0007669"/>
    <property type="project" value="TreeGrafter"/>
</dbReference>
<evidence type="ECO:0000259" key="5">
    <source>
        <dbReference type="Pfam" id="PF00755"/>
    </source>
</evidence>
<dbReference type="SUPFAM" id="SSF52777">
    <property type="entry name" value="CoA-dependent acyltransferases"/>
    <property type="match status" value="1"/>
</dbReference>
<dbReference type="GO" id="GO:0008292">
    <property type="term" value="P:acetylcholine biosynthetic process"/>
    <property type="evidence" value="ECO:0007669"/>
    <property type="project" value="TreeGrafter"/>
</dbReference>
<name>A0AAD9UFA2_RIDPI</name>
<dbReference type="GO" id="GO:0005737">
    <property type="term" value="C:cytoplasm"/>
    <property type="evidence" value="ECO:0007669"/>
    <property type="project" value="TreeGrafter"/>
</dbReference>
<gene>
    <name evidence="6" type="ORF">NP493_170g03031</name>
</gene>
<dbReference type="PANTHER" id="PTHR22589:SF14">
    <property type="entry name" value="CHOLINE O-ACETYLTRANSFERASE"/>
    <property type="match status" value="1"/>
</dbReference>
<evidence type="ECO:0000256" key="1">
    <source>
        <dbReference type="ARBA" id="ARBA00005232"/>
    </source>
</evidence>
<organism evidence="6 7">
    <name type="scientific">Ridgeia piscesae</name>
    <name type="common">Tubeworm</name>
    <dbReference type="NCBI Taxonomy" id="27915"/>
    <lineage>
        <taxon>Eukaryota</taxon>
        <taxon>Metazoa</taxon>
        <taxon>Spiralia</taxon>
        <taxon>Lophotrochozoa</taxon>
        <taxon>Annelida</taxon>
        <taxon>Polychaeta</taxon>
        <taxon>Sedentaria</taxon>
        <taxon>Canalipalpata</taxon>
        <taxon>Sabellida</taxon>
        <taxon>Siboglinidae</taxon>
        <taxon>Ridgeia</taxon>
    </lineage>
</organism>
<evidence type="ECO:0000313" key="6">
    <source>
        <dbReference type="EMBL" id="KAK2187307.1"/>
    </source>
</evidence>
<evidence type="ECO:0000256" key="4">
    <source>
        <dbReference type="ARBA" id="ARBA00040495"/>
    </source>
</evidence>
<keyword evidence="2" id="KW-0530">Neurotransmitter biosynthesis</keyword>
<comment type="similarity">
    <text evidence="1">Belongs to the carnitine/choline acetyltransferase family.</text>
</comment>